<dbReference type="PANTHER" id="PTHR10322">
    <property type="entry name" value="DNA POLYMERASE CATALYTIC SUBUNIT"/>
    <property type="match status" value="1"/>
</dbReference>
<dbReference type="SMART" id="SM00486">
    <property type="entry name" value="POLBc"/>
    <property type="match status" value="1"/>
</dbReference>
<dbReference type="PRINTS" id="PR00106">
    <property type="entry name" value="DNAPOLB"/>
</dbReference>
<dbReference type="SUPFAM" id="SSF56672">
    <property type="entry name" value="DNA/RNA polymerases"/>
    <property type="match status" value="1"/>
</dbReference>
<dbReference type="GO" id="GO:0000166">
    <property type="term" value="F:nucleotide binding"/>
    <property type="evidence" value="ECO:0007669"/>
    <property type="project" value="InterPro"/>
</dbReference>
<dbReference type="Gene3D" id="3.30.420.10">
    <property type="entry name" value="Ribonuclease H-like superfamily/Ribonuclease H"/>
    <property type="match status" value="1"/>
</dbReference>
<dbReference type="GO" id="GO:0003677">
    <property type="term" value="F:DNA binding"/>
    <property type="evidence" value="ECO:0007669"/>
    <property type="project" value="UniProtKB-KW"/>
</dbReference>
<keyword evidence="3" id="KW-0808">Transferase</keyword>
<dbReference type="InterPro" id="IPR038720">
    <property type="entry name" value="YprB_RNase_H-like_dom"/>
</dbReference>
<name>A0AA37QE78_9BACT</name>
<reference evidence="10" key="1">
    <citation type="submission" date="2022-08" db="EMBL/GenBank/DDBJ databases">
        <title>Draft genome sequencing of Roseisolibacter agri AW1220.</title>
        <authorList>
            <person name="Tobiishi Y."/>
            <person name="Tonouchi A."/>
        </authorList>
    </citation>
    <scope>NUCLEOTIDE SEQUENCE</scope>
    <source>
        <strain evidence="10">AW1220</strain>
    </source>
</reference>
<proteinExistence type="inferred from homology"/>
<dbReference type="GO" id="GO:0003887">
    <property type="term" value="F:DNA-directed DNA polymerase activity"/>
    <property type="evidence" value="ECO:0007669"/>
    <property type="project" value="UniProtKB-KW"/>
</dbReference>
<evidence type="ECO:0000256" key="1">
    <source>
        <dbReference type="ARBA" id="ARBA00005755"/>
    </source>
</evidence>
<dbReference type="InterPro" id="IPR043502">
    <property type="entry name" value="DNA/RNA_pol_sf"/>
</dbReference>
<keyword evidence="5" id="KW-0239">DNA-directed DNA polymerase</keyword>
<dbReference type="EC" id="2.7.7.7" evidence="2"/>
<evidence type="ECO:0000256" key="6">
    <source>
        <dbReference type="ARBA" id="ARBA00023125"/>
    </source>
</evidence>
<dbReference type="EMBL" id="BRXS01000002">
    <property type="protein sequence ID" value="GLC25113.1"/>
    <property type="molecule type" value="Genomic_DNA"/>
</dbReference>
<keyword evidence="11" id="KW-1185">Reference proteome</keyword>
<dbReference type="InterPro" id="IPR012337">
    <property type="entry name" value="RNaseH-like_sf"/>
</dbReference>
<evidence type="ECO:0000259" key="9">
    <source>
        <dbReference type="Pfam" id="PF13482"/>
    </source>
</evidence>
<dbReference type="Proteomes" id="UP001161325">
    <property type="component" value="Unassembled WGS sequence"/>
</dbReference>
<dbReference type="Gene3D" id="3.90.1600.10">
    <property type="entry name" value="Palm domain of DNA polymerase"/>
    <property type="match status" value="1"/>
</dbReference>
<keyword evidence="6" id="KW-0238">DNA-binding</keyword>
<dbReference type="InterPro" id="IPR006172">
    <property type="entry name" value="DNA-dir_DNA_pol_B"/>
</dbReference>
<comment type="caution">
    <text evidence="10">The sequence shown here is derived from an EMBL/GenBank/DDBJ whole genome shotgun (WGS) entry which is preliminary data.</text>
</comment>
<organism evidence="10 11">
    <name type="scientific">Roseisolibacter agri</name>
    <dbReference type="NCBI Taxonomy" id="2014610"/>
    <lineage>
        <taxon>Bacteria</taxon>
        <taxon>Pseudomonadati</taxon>
        <taxon>Gemmatimonadota</taxon>
        <taxon>Gemmatimonadia</taxon>
        <taxon>Gemmatimonadales</taxon>
        <taxon>Gemmatimonadaceae</taxon>
        <taxon>Roseisolibacter</taxon>
    </lineage>
</organism>
<comment type="catalytic activity">
    <reaction evidence="7">
        <text>DNA(n) + a 2'-deoxyribonucleoside 5'-triphosphate = DNA(n+1) + diphosphate</text>
        <dbReference type="Rhea" id="RHEA:22508"/>
        <dbReference type="Rhea" id="RHEA-COMP:17339"/>
        <dbReference type="Rhea" id="RHEA-COMP:17340"/>
        <dbReference type="ChEBI" id="CHEBI:33019"/>
        <dbReference type="ChEBI" id="CHEBI:61560"/>
        <dbReference type="ChEBI" id="CHEBI:173112"/>
        <dbReference type="EC" id="2.7.7.7"/>
    </reaction>
</comment>
<evidence type="ECO:0000256" key="3">
    <source>
        <dbReference type="ARBA" id="ARBA00022679"/>
    </source>
</evidence>
<dbReference type="InterPro" id="IPR036397">
    <property type="entry name" value="RNaseH_sf"/>
</dbReference>
<evidence type="ECO:0000259" key="8">
    <source>
        <dbReference type="Pfam" id="PF00136"/>
    </source>
</evidence>
<evidence type="ECO:0000256" key="4">
    <source>
        <dbReference type="ARBA" id="ARBA00022695"/>
    </source>
</evidence>
<dbReference type="Pfam" id="PF13482">
    <property type="entry name" value="RNase_H_2"/>
    <property type="match status" value="1"/>
</dbReference>
<feature type="domain" description="YprB ribonuclease H-like" evidence="9">
    <location>
        <begin position="158"/>
        <end position="329"/>
    </location>
</feature>
<accession>A0AA37QE78</accession>
<protein>
    <recommendedName>
        <fullName evidence="2">DNA-directed DNA polymerase</fullName>
        <ecNumber evidence="2">2.7.7.7</ecNumber>
    </recommendedName>
</protein>
<dbReference type="SUPFAM" id="SSF53098">
    <property type="entry name" value="Ribonuclease H-like"/>
    <property type="match status" value="1"/>
</dbReference>
<dbReference type="Pfam" id="PF00136">
    <property type="entry name" value="DNA_pol_B"/>
    <property type="match status" value="1"/>
</dbReference>
<dbReference type="InterPro" id="IPR050240">
    <property type="entry name" value="DNA_pol_type-B"/>
</dbReference>
<dbReference type="PANTHER" id="PTHR10322:SF23">
    <property type="entry name" value="DNA POLYMERASE DELTA CATALYTIC SUBUNIT"/>
    <property type="match status" value="1"/>
</dbReference>
<comment type="similarity">
    <text evidence="1">Belongs to the DNA polymerase type-B family.</text>
</comment>
<evidence type="ECO:0000256" key="5">
    <source>
        <dbReference type="ARBA" id="ARBA00022932"/>
    </source>
</evidence>
<dbReference type="RefSeq" id="WP_284349554.1">
    <property type="nucleotide sequence ID" value="NZ_BRXS01000002.1"/>
</dbReference>
<evidence type="ECO:0000256" key="7">
    <source>
        <dbReference type="ARBA" id="ARBA00049244"/>
    </source>
</evidence>
<dbReference type="AlphaFoldDB" id="A0AA37QE78"/>
<dbReference type="InterPro" id="IPR023211">
    <property type="entry name" value="DNA_pol_palm_dom_sf"/>
</dbReference>
<keyword evidence="4" id="KW-0548">Nucleotidyltransferase</keyword>
<dbReference type="InterPro" id="IPR006134">
    <property type="entry name" value="DNA-dir_DNA_pol_B_multi_dom"/>
</dbReference>
<sequence>MKAAAAQWLWGWDPTPGIVSVHAEHDGRAVVWRRLPETGALVREDARFRPWLLLDRLDDLRHLGPALGPEGDARATVWHRELEGPGALRWLVSAADGRALSAALLLGASQRLDRRVGHVAELPEDTILRLPPDEQYLVATGRTYFRDLPFDALHRLQFDLETTGLDARRDRIFMVSVRYPNGDTEVLEAAGDEAADEAALIRRLVARVRDADPDVVENHNLHGFDLPFLDRRARTLGVLLALGRLDEPGLRTRAALRGAPGPNADDHRRVRFVAPGRELIDTLDAVRRHDVGRRDLPGHGLKAVARHLGIAAPDREYIRGDRIHETYRTDPERVRRYATDDVREVAELSRMLGGPAYALAQLVPRRYERLADAGAATGMIDPTLVRAYLRAGQALPAHEAGDDTPHSGAALHLFATGVAHRVVKADVASLYPSLMRAYRIGPARDRLGALLALVDDLVERRLDAKARARAAAPGSAERHSHDAMAAALKIVVNSAYGYLAAGGELTRFADVHAANEVTRRGRELLALLCRELAARGVTLLEADTDGAYFAVPESWTEADERRVVSEVAALLPPLVQLELEGRYAAMLSHEPKNYALLDHDGTLTLRGVAFRSSRSEPFGERFLRAAIGRLLVGDIAGVRAAYLASIAALRGRALPTSDVASQVRLTKAPEQYTSTRASRRELAYEALLASGRTRWRAGDRVRVYRKQGGEGGVAPSEDDAPTDDPRDYDVAYYARLLRSSYAERLARAFTPEDFGVVFADADQLTLFAPSLHAIRPILRVLPSTSA</sequence>
<evidence type="ECO:0000313" key="10">
    <source>
        <dbReference type="EMBL" id="GLC25113.1"/>
    </source>
</evidence>
<gene>
    <name evidence="10" type="ORF">rosag_16260</name>
</gene>
<evidence type="ECO:0000256" key="2">
    <source>
        <dbReference type="ARBA" id="ARBA00012417"/>
    </source>
</evidence>
<evidence type="ECO:0000313" key="11">
    <source>
        <dbReference type="Proteomes" id="UP001161325"/>
    </source>
</evidence>
<feature type="domain" description="DNA-directed DNA polymerase family B multifunctional" evidence="8">
    <location>
        <begin position="446"/>
        <end position="633"/>
    </location>
</feature>